<dbReference type="GO" id="GO:0006355">
    <property type="term" value="P:regulation of DNA-templated transcription"/>
    <property type="evidence" value="ECO:0007669"/>
    <property type="project" value="InterPro"/>
</dbReference>
<keyword evidence="4" id="KW-1133">Transmembrane helix</keyword>
<dbReference type="PROSITE" id="PS51755">
    <property type="entry name" value="OMPR_PHOB"/>
    <property type="match status" value="1"/>
</dbReference>
<comment type="similarity">
    <text evidence="1">Belongs to the TolB family.</text>
</comment>
<dbReference type="SUPFAM" id="SSF82171">
    <property type="entry name" value="DPP6 N-terminal domain-like"/>
    <property type="match status" value="1"/>
</dbReference>
<dbReference type="PANTHER" id="PTHR36842:SF1">
    <property type="entry name" value="PROTEIN TOLB"/>
    <property type="match status" value="1"/>
</dbReference>
<dbReference type="RefSeq" id="WP_159462424.1">
    <property type="nucleotide sequence ID" value="NZ_FZQA01000002.1"/>
</dbReference>
<keyword evidence="7" id="KW-1185">Reference proteome</keyword>
<dbReference type="SMART" id="SM00862">
    <property type="entry name" value="Trans_reg_C"/>
    <property type="match status" value="1"/>
</dbReference>
<accession>A0A239PPQ9</accession>
<sequence length="697" mass="73797">MNEQAAAARPQEIDLSREEPFALGDIRVRPTALEIERRGQATSIEPRVMKALIALHRAGGATVTRDALIDQCWGGRIVSESAINRCVSQLRKALASNGGDAGVIVETIPKVGYRLQVSPARAPLAEKAPDVAAQEKRTSPLRLIAVASALGAALVAGALFFLSRPAPWTAVAYRPITSTPEIETYPALSPDGSQIVYSFQSDPDAPRDLYLQGVAAGAPAPFTSGPADDYGAAWSPRGDRVAFLRRSPGAPCALAIAPIPRGPVRIVAPCLAADYTRVSWLDESTLILSDAPGPGELRRIRAVDIETGAARDLTTPPAATLGDHDPQASPDGRYVVFRRTLMTGADDLFLLDMRAGKERALTRDGWKAAGYVWSADSRHVFFSSNRGGGFGLWTVEVRRPGPPRRVSLGLGAVTFTRMSADRHDRLAVEAPRGRVNIAAATPGGEIVPVTDGAGDDWEPAAAPDGLVAFVSTRSGSPELWTADADGRLVRVTELGASYMTDPVWSPDGGLIAFSAVRGRRAELYVVARDGSRLRVLTDDGAAKHDPVFSASGEQVFYVEHGLAGWRLMRIELAEGARPEPVPGGEGWRSLRAAPDGRLFGVREGSSQIVALNGPAPHVALGEGDLWAAGEEGIYIVRAGEGSGAALLLHPWEGAPRKAGDLPTGAGPPSAGADGRVLFSRPLDQEVDIGLLRLGRRP</sequence>
<dbReference type="CDD" id="cd00383">
    <property type="entry name" value="trans_reg_C"/>
    <property type="match status" value="1"/>
</dbReference>
<evidence type="ECO:0000256" key="3">
    <source>
        <dbReference type="PROSITE-ProRule" id="PRU01091"/>
    </source>
</evidence>
<dbReference type="InterPro" id="IPR036388">
    <property type="entry name" value="WH-like_DNA-bd_sf"/>
</dbReference>
<protein>
    <submittedName>
        <fullName evidence="6">WD40-like Beta Propeller Repeat</fullName>
    </submittedName>
</protein>
<dbReference type="Proteomes" id="UP000198346">
    <property type="component" value="Unassembled WGS sequence"/>
</dbReference>
<dbReference type="InterPro" id="IPR011659">
    <property type="entry name" value="WD40"/>
</dbReference>
<dbReference type="SUPFAM" id="SSF46894">
    <property type="entry name" value="C-terminal effector domain of the bipartite response regulators"/>
    <property type="match status" value="1"/>
</dbReference>
<evidence type="ECO:0000313" key="6">
    <source>
        <dbReference type="EMBL" id="SNT72128.1"/>
    </source>
</evidence>
<evidence type="ECO:0000259" key="5">
    <source>
        <dbReference type="PROSITE" id="PS51755"/>
    </source>
</evidence>
<feature type="transmembrane region" description="Helical" evidence="4">
    <location>
        <begin position="143"/>
        <end position="162"/>
    </location>
</feature>
<dbReference type="Gene3D" id="1.10.10.10">
    <property type="entry name" value="Winged helix-like DNA-binding domain superfamily/Winged helix DNA-binding domain"/>
    <property type="match status" value="1"/>
</dbReference>
<dbReference type="PANTHER" id="PTHR36842">
    <property type="entry name" value="PROTEIN TOLB HOMOLOG"/>
    <property type="match status" value="1"/>
</dbReference>
<proteinExistence type="inferred from homology"/>
<reference evidence="6 7" key="1">
    <citation type="submission" date="2017-07" db="EMBL/GenBank/DDBJ databases">
        <authorList>
            <person name="Sun Z.S."/>
            <person name="Albrecht U."/>
            <person name="Echele G."/>
            <person name="Lee C.C."/>
        </authorList>
    </citation>
    <scope>NUCLEOTIDE SEQUENCE [LARGE SCALE GENOMIC DNA]</scope>
    <source>
        <strain evidence="6 7">CGMCC 1.12710</strain>
    </source>
</reference>
<dbReference type="Gene3D" id="2.120.10.30">
    <property type="entry name" value="TolB, C-terminal domain"/>
    <property type="match status" value="3"/>
</dbReference>
<keyword evidence="4" id="KW-0472">Membrane</keyword>
<dbReference type="EMBL" id="FZQA01000002">
    <property type="protein sequence ID" value="SNT72128.1"/>
    <property type="molecule type" value="Genomic_DNA"/>
</dbReference>
<dbReference type="Pfam" id="PF07676">
    <property type="entry name" value="PD40"/>
    <property type="match status" value="4"/>
</dbReference>
<dbReference type="GO" id="GO:0000160">
    <property type="term" value="P:phosphorelay signal transduction system"/>
    <property type="evidence" value="ECO:0007669"/>
    <property type="project" value="InterPro"/>
</dbReference>
<feature type="DNA-binding region" description="OmpR/PhoB-type" evidence="3">
    <location>
        <begin position="18"/>
        <end position="117"/>
    </location>
</feature>
<keyword evidence="4" id="KW-0812">Transmembrane</keyword>
<dbReference type="AlphaFoldDB" id="A0A239PPQ9"/>
<dbReference type="OrthoDB" id="9758793at2"/>
<dbReference type="InterPro" id="IPR011042">
    <property type="entry name" value="6-blade_b-propeller_TolB-like"/>
</dbReference>
<dbReference type="Pfam" id="PF00486">
    <property type="entry name" value="Trans_reg_C"/>
    <property type="match status" value="1"/>
</dbReference>
<feature type="domain" description="OmpR/PhoB-type" evidence="5">
    <location>
        <begin position="18"/>
        <end position="117"/>
    </location>
</feature>
<dbReference type="GO" id="GO:0003677">
    <property type="term" value="F:DNA binding"/>
    <property type="evidence" value="ECO:0007669"/>
    <property type="project" value="UniProtKB-UniRule"/>
</dbReference>
<dbReference type="SUPFAM" id="SSF69304">
    <property type="entry name" value="Tricorn protease N-terminal domain"/>
    <property type="match status" value="1"/>
</dbReference>
<gene>
    <name evidence="6" type="ORF">SAMN06297382_1161</name>
</gene>
<name>A0A239PPQ9_9PROT</name>
<evidence type="ECO:0000256" key="2">
    <source>
        <dbReference type="ARBA" id="ARBA00023125"/>
    </source>
</evidence>
<evidence type="ECO:0000256" key="1">
    <source>
        <dbReference type="ARBA" id="ARBA00009820"/>
    </source>
</evidence>
<dbReference type="InterPro" id="IPR016032">
    <property type="entry name" value="Sig_transdc_resp-reg_C-effctor"/>
</dbReference>
<evidence type="ECO:0000313" key="7">
    <source>
        <dbReference type="Proteomes" id="UP000198346"/>
    </source>
</evidence>
<organism evidence="6 7">
    <name type="scientific">Amphiplicatus metriothermophilus</name>
    <dbReference type="NCBI Taxonomy" id="1519374"/>
    <lineage>
        <taxon>Bacteria</taxon>
        <taxon>Pseudomonadati</taxon>
        <taxon>Pseudomonadota</taxon>
        <taxon>Alphaproteobacteria</taxon>
        <taxon>Parvularculales</taxon>
        <taxon>Parvularculaceae</taxon>
        <taxon>Amphiplicatus</taxon>
    </lineage>
</organism>
<evidence type="ECO:0000256" key="4">
    <source>
        <dbReference type="SAM" id="Phobius"/>
    </source>
</evidence>
<keyword evidence="2 3" id="KW-0238">DNA-binding</keyword>
<dbReference type="InterPro" id="IPR001867">
    <property type="entry name" value="OmpR/PhoB-type_DNA-bd"/>
</dbReference>